<dbReference type="EMBL" id="BMMH01000013">
    <property type="protein sequence ID" value="GGL31390.1"/>
    <property type="molecule type" value="Genomic_DNA"/>
</dbReference>
<dbReference type="SUPFAM" id="SSF51905">
    <property type="entry name" value="FAD/NAD(P)-binding domain"/>
    <property type="match status" value="2"/>
</dbReference>
<comment type="similarity">
    <text evidence="1">Belongs to the FAD-binding monooxygenase family.</text>
</comment>
<accession>A0A917RTR7</accession>
<evidence type="ECO:0000313" key="6">
    <source>
        <dbReference type="Proteomes" id="UP000638263"/>
    </source>
</evidence>
<evidence type="ECO:0000256" key="3">
    <source>
        <dbReference type="ARBA" id="ARBA00022827"/>
    </source>
</evidence>
<gene>
    <name evidence="5" type="ORF">GCM10011588_52700</name>
</gene>
<dbReference type="PRINTS" id="PR00368">
    <property type="entry name" value="FADPNR"/>
</dbReference>
<comment type="caution">
    <text evidence="5">The sequence shown here is derived from an EMBL/GenBank/DDBJ whole genome shotgun (WGS) entry which is preliminary data.</text>
</comment>
<proteinExistence type="inferred from homology"/>
<evidence type="ECO:0000256" key="2">
    <source>
        <dbReference type="ARBA" id="ARBA00022630"/>
    </source>
</evidence>
<sequence length="495" mass="54636">MSTTQQPAIAIIGAGFGGLAAAIELERNGVDYIVYERAESLGGVWHANRYPGVACDLPSSIYAYSYALGTDWSRRFAGQPEILGYLQQTADRFGVTGKIQFGTEVVAATFAEDRWLLEFGDGTTRWFDAVIAATGVLSRPKIPELAGIDEFNGVTVHSGQWDDSLDLTGKKVVVVGSGASAIQLVPAIVDDVAELTVVQRSPNWVVNRHDRRTTWIGRTLARIPGFPQIQHHLTFLWNEHRAPLIFTSLDPARAGLHAWVKLKIRRQIRDPELRKAVTPDYPAFCNRLLISDEWYPALDRPHVGVHRQGVDRLTPTGVKLADGREVDADVIVWCTGFRTEEYLAPIDITGRDGRKLQAEWKSGPRAYLGVAVSGYPNLFMISGPGTGGTTTNSFVYILERQARYVRRALQHIGSAGGWLDVLPRIQERHNAWRQERLAKTVYAGSCPGWYTSSDGTAAPIWPGSHLSYGRATRGFDVTDYDHGGRLRAVESVVTA</sequence>
<organism evidence="5 6">
    <name type="scientific">Nocardia jinanensis</name>
    <dbReference type="NCBI Taxonomy" id="382504"/>
    <lineage>
        <taxon>Bacteria</taxon>
        <taxon>Bacillati</taxon>
        <taxon>Actinomycetota</taxon>
        <taxon>Actinomycetes</taxon>
        <taxon>Mycobacteriales</taxon>
        <taxon>Nocardiaceae</taxon>
        <taxon>Nocardia</taxon>
    </lineage>
</organism>
<dbReference type="Gene3D" id="3.50.50.60">
    <property type="entry name" value="FAD/NAD(P)-binding domain"/>
    <property type="match status" value="2"/>
</dbReference>
<dbReference type="PANTHER" id="PTHR42877">
    <property type="entry name" value="L-ORNITHINE N(5)-MONOOXYGENASE-RELATED"/>
    <property type="match status" value="1"/>
</dbReference>
<keyword evidence="6" id="KW-1185">Reference proteome</keyword>
<dbReference type="GO" id="GO:0004499">
    <property type="term" value="F:N,N-dimethylaniline monooxygenase activity"/>
    <property type="evidence" value="ECO:0007669"/>
    <property type="project" value="InterPro"/>
</dbReference>
<evidence type="ECO:0000256" key="1">
    <source>
        <dbReference type="ARBA" id="ARBA00010139"/>
    </source>
</evidence>
<keyword evidence="2" id="KW-0285">Flavoprotein</keyword>
<dbReference type="GO" id="GO:0050661">
    <property type="term" value="F:NADP binding"/>
    <property type="evidence" value="ECO:0007669"/>
    <property type="project" value="InterPro"/>
</dbReference>
<keyword evidence="3" id="KW-0274">FAD</keyword>
<reference evidence="5" key="2">
    <citation type="submission" date="2020-09" db="EMBL/GenBank/DDBJ databases">
        <authorList>
            <person name="Sun Q."/>
            <person name="Zhou Y."/>
        </authorList>
    </citation>
    <scope>NUCLEOTIDE SEQUENCE</scope>
    <source>
        <strain evidence="5">CGMCC 4.3508</strain>
    </source>
</reference>
<dbReference type="InterPro" id="IPR036188">
    <property type="entry name" value="FAD/NAD-bd_sf"/>
</dbReference>
<evidence type="ECO:0000256" key="4">
    <source>
        <dbReference type="ARBA" id="ARBA00023002"/>
    </source>
</evidence>
<reference evidence="5" key="1">
    <citation type="journal article" date="2014" name="Int. J. Syst. Evol. Microbiol.">
        <title>Complete genome sequence of Corynebacterium casei LMG S-19264T (=DSM 44701T), isolated from a smear-ripened cheese.</title>
        <authorList>
            <consortium name="US DOE Joint Genome Institute (JGI-PGF)"/>
            <person name="Walter F."/>
            <person name="Albersmeier A."/>
            <person name="Kalinowski J."/>
            <person name="Ruckert C."/>
        </authorList>
    </citation>
    <scope>NUCLEOTIDE SEQUENCE</scope>
    <source>
        <strain evidence="5">CGMCC 4.3508</strain>
    </source>
</reference>
<dbReference type="Pfam" id="PF00743">
    <property type="entry name" value="FMO-like"/>
    <property type="match status" value="1"/>
</dbReference>
<dbReference type="InterPro" id="IPR020946">
    <property type="entry name" value="Flavin_mOase-like"/>
</dbReference>
<dbReference type="AlphaFoldDB" id="A0A917RTR7"/>
<dbReference type="PRINTS" id="PR00411">
    <property type="entry name" value="PNDRDTASEI"/>
</dbReference>
<dbReference type="RefSeq" id="WP_058856413.1">
    <property type="nucleotide sequence ID" value="NZ_BMMH01000013.1"/>
</dbReference>
<name>A0A917RTR7_9NOCA</name>
<dbReference type="GO" id="GO:0050660">
    <property type="term" value="F:flavin adenine dinucleotide binding"/>
    <property type="evidence" value="ECO:0007669"/>
    <property type="project" value="InterPro"/>
</dbReference>
<protein>
    <submittedName>
        <fullName evidence="5">Flavin-binding monooxygenase</fullName>
    </submittedName>
</protein>
<dbReference type="InterPro" id="IPR051209">
    <property type="entry name" value="FAD-bind_Monooxygenase_sf"/>
</dbReference>
<dbReference type="Proteomes" id="UP000638263">
    <property type="component" value="Unassembled WGS sequence"/>
</dbReference>
<keyword evidence="4" id="KW-0560">Oxidoreductase</keyword>
<keyword evidence="5" id="KW-0503">Monooxygenase</keyword>
<evidence type="ECO:0000313" key="5">
    <source>
        <dbReference type="EMBL" id="GGL31390.1"/>
    </source>
</evidence>
<dbReference type="PANTHER" id="PTHR42877:SF4">
    <property type="entry name" value="FAD_NAD(P)-BINDING DOMAIN-CONTAINING PROTEIN-RELATED"/>
    <property type="match status" value="1"/>
</dbReference>